<protein>
    <submittedName>
        <fullName evidence="4">Elongation factor 1-alpha 1</fullName>
    </submittedName>
</protein>
<dbReference type="GO" id="GO:0005525">
    <property type="term" value="F:GTP binding"/>
    <property type="evidence" value="ECO:0007669"/>
    <property type="project" value="UniProtKB-KW"/>
</dbReference>
<feature type="non-terminal residue" evidence="4">
    <location>
        <position position="349"/>
    </location>
</feature>
<evidence type="ECO:0000256" key="2">
    <source>
        <dbReference type="ARBA" id="ARBA00023134"/>
    </source>
</evidence>
<evidence type="ECO:0000313" key="4">
    <source>
        <dbReference type="EMBL" id="KAG8504319.1"/>
    </source>
</evidence>
<organism evidence="4 5">
    <name type="scientific">Galemys pyrenaicus</name>
    <name type="common">Iberian desman</name>
    <name type="synonym">Pyrenean desman</name>
    <dbReference type="NCBI Taxonomy" id="202257"/>
    <lineage>
        <taxon>Eukaryota</taxon>
        <taxon>Metazoa</taxon>
        <taxon>Chordata</taxon>
        <taxon>Craniata</taxon>
        <taxon>Vertebrata</taxon>
        <taxon>Euteleostomi</taxon>
        <taxon>Mammalia</taxon>
        <taxon>Eutheria</taxon>
        <taxon>Laurasiatheria</taxon>
        <taxon>Eulipotyphla</taxon>
        <taxon>Talpidae</taxon>
        <taxon>Galemys</taxon>
    </lineage>
</organism>
<dbReference type="InterPro" id="IPR009001">
    <property type="entry name" value="Transl_elong_EF1A/Init_IF2_C"/>
</dbReference>
<gene>
    <name evidence="4" type="ORF">J0S82_007576</name>
</gene>
<accession>A0A8J6A2Y7</accession>
<keyword evidence="1" id="KW-0547">Nucleotide-binding</keyword>
<keyword evidence="4" id="KW-0251">Elongation factor</keyword>
<dbReference type="InterPro" id="IPR027417">
    <property type="entry name" value="P-loop_NTPase"/>
</dbReference>
<dbReference type="OrthoDB" id="342024at2759"/>
<dbReference type="AlphaFoldDB" id="A0A8J6A2Y7"/>
<dbReference type="EMBL" id="JAGFMF010012298">
    <property type="protein sequence ID" value="KAG8504319.1"/>
    <property type="molecule type" value="Genomic_DNA"/>
</dbReference>
<dbReference type="Gene3D" id="3.40.50.300">
    <property type="entry name" value="P-loop containing nucleotide triphosphate hydrolases"/>
    <property type="match status" value="1"/>
</dbReference>
<evidence type="ECO:0000313" key="5">
    <source>
        <dbReference type="Proteomes" id="UP000700334"/>
    </source>
</evidence>
<comment type="caution">
    <text evidence="4">The sequence shown here is derived from an EMBL/GenBank/DDBJ whole genome shotgun (WGS) entry which is preliminary data.</text>
</comment>
<name>A0A8J6A2Y7_GALPY</name>
<dbReference type="Gene3D" id="2.40.30.10">
    <property type="entry name" value="Translation factors"/>
    <property type="match status" value="1"/>
</dbReference>
<keyword evidence="4" id="KW-0648">Protein biosynthesis</keyword>
<sequence length="349" mass="37886">SVCSVQKSQNQATCGRQGDTQQPRAADWRPGGKPEWTLMDSTAPGGGAGEPEAVVSSWRDWAEPDGAPCSSGKSTSTGHLICKCDGTDQRTIEKFEEAAEIEKGSFRNAWVNVSVVLPFLPPCGDLRQTSVIFADAPGHRELSKTWLQAHLRLTVLSQLLLLLLMQLEPVCTRQGRPVGVHSSGLHTRCKNLIVGVNRKDCTSPTYSQKRYEDIVKEASTYIKKIGHNLTQDGKSLIKMAMPLELLKLRIASCCQLIQLTSLPLQHIPKIGGVWTISVGQVQTGVLKLGVVVIGVGQLLELPDKSLVHMACKFAELKEKSNHHSGKKLEDGPEFLKSGDAAIVAMVPGK</sequence>
<feature type="region of interest" description="Disordered" evidence="3">
    <location>
        <begin position="1"/>
        <end position="52"/>
    </location>
</feature>
<feature type="compositionally biased region" description="Polar residues" evidence="3">
    <location>
        <begin position="1"/>
        <end position="23"/>
    </location>
</feature>
<dbReference type="Proteomes" id="UP000700334">
    <property type="component" value="Unassembled WGS sequence"/>
</dbReference>
<feature type="non-terminal residue" evidence="4">
    <location>
        <position position="1"/>
    </location>
</feature>
<evidence type="ECO:0000256" key="1">
    <source>
        <dbReference type="ARBA" id="ARBA00022741"/>
    </source>
</evidence>
<dbReference type="InterPro" id="IPR050100">
    <property type="entry name" value="TRAFAC_GTPase_members"/>
</dbReference>
<proteinExistence type="predicted"/>
<dbReference type="PANTHER" id="PTHR23115">
    <property type="entry name" value="TRANSLATION FACTOR"/>
    <property type="match status" value="1"/>
</dbReference>
<dbReference type="SUPFAM" id="SSF52540">
    <property type="entry name" value="P-loop containing nucleoside triphosphate hydrolases"/>
    <property type="match status" value="1"/>
</dbReference>
<dbReference type="SUPFAM" id="SSF50465">
    <property type="entry name" value="EF-Tu/eEF-1alpha/eIF2-gamma C-terminal domain"/>
    <property type="match status" value="1"/>
</dbReference>
<keyword evidence="2" id="KW-0342">GTP-binding</keyword>
<evidence type="ECO:0000256" key="3">
    <source>
        <dbReference type="SAM" id="MobiDB-lite"/>
    </source>
</evidence>
<dbReference type="GO" id="GO:0003746">
    <property type="term" value="F:translation elongation factor activity"/>
    <property type="evidence" value="ECO:0007669"/>
    <property type="project" value="UniProtKB-KW"/>
</dbReference>
<reference evidence="4" key="1">
    <citation type="journal article" date="2021" name="Evol. Appl.">
        <title>The genome of the Pyrenean desman and the effects of bottlenecks and inbreeding on the genomic landscape of an endangered species.</title>
        <authorList>
            <person name="Escoda L."/>
            <person name="Castresana J."/>
        </authorList>
    </citation>
    <scope>NUCLEOTIDE SEQUENCE</scope>
    <source>
        <strain evidence="4">IBE-C5619</strain>
    </source>
</reference>
<keyword evidence="5" id="KW-1185">Reference proteome</keyword>